<dbReference type="EMBL" id="CU468135">
    <property type="protein sequence ID" value="CAO96783.1"/>
    <property type="molecule type" value="Genomic_DNA"/>
</dbReference>
<dbReference type="SUPFAM" id="SSF52540">
    <property type="entry name" value="P-loop containing nucleoside triphosphate hydrolases"/>
    <property type="match status" value="1"/>
</dbReference>
<protein>
    <recommendedName>
        <fullName evidence="2">Rad50/SbcC-type AAA domain-containing protein</fullName>
    </recommendedName>
</protein>
<dbReference type="Proteomes" id="UP000001726">
    <property type="component" value="Chromosome"/>
</dbReference>
<evidence type="ECO:0000256" key="1">
    <source>
        <dbReference type="SAM" id="Coils"/>
    </source>
</evidence>
<dbReference type="STRING" id="465817.ETA_17370"/>
<reference evidence="3 4" key="1">
    <citation type="journal article" date="2008" name="Environ. Microbiol.">
        <title>The genome of Erwinia tasmaniensis strain Et1/99, a non-pathogenic bacterium in the genus Erwinia.</title>
        <authorList>
            <person name="Kube M."/>
            <person name="Migdoll A.M."/>
            <person name="Mueller I."/>
            <person name="Kuhl H."/>
            <person name="Beck A."/>
            <person name="Reinhardt R."/>
            <person name="Geider K."/>
        </authorList>
    </citation>
    <scope>NUCLEOTIDE SEQUENCE [LARGE SCALE GENOMIC DNA]</scope>
    <source>
        <strain evidence="4">DSM 17950 / CFBP 7177 / CIP 109463 / NCPPB 4357 / Et1/99</strain>
    </source>
</reference>
<evidence type="ECO:0000313" key="4">
    <source>
        <dbReference type="Proteomes" id="UP000001726"/>
    </source>
</evidence>
<sequence length="814" mass="92670">MKSKNKKNLLNNFRIGRIRLTNFKSFSEPLELNFGDHQLIILDGPNGFGKTTIFDAIEISMTGKLLRVRDSDGKVKDKHLLINNLSSYAEIYLELLDFSGAGHLVIHTHICDYRGAAKDYDKNIVRKILYYWPFDDTANKVFTTPLNISKLQDMLSYPAIDSMFTILNYIQQEEALHYLRDDQKKRYEKIQHLIGKAEGVEDSARLKKFSDELKKDINSEQASLDELNSTLISLEKASTELSADDPHSEIVTLSGSTIPAVSIDDSSSQLENWLNALNKCKVIFEDGETYNKIVLKHEVSNWLKPQYKKRLINVLNFSSHSAPEKTAVKLNKHLISIEKIITKNRSYQLISTEYNNRSATTMMLDEIKKVFSNQYRLHATAIGFWNGAKNSVDVMGSMINTVIASREKLYDDFHAHWSKQHSEAQTAVECPLCGSMFEEFSLLREACEKQHSDLVSLQDTASSALTEAENNLWEKMISPLVRRSKKLNNRYQRIDRNYAQRLASRRVSQDEVALIASDRKWFSEYYPSYSQYISPDVISAGYNDEDSYNRLVKTMLNYDNELRFNVDGDYDEILSAATTARLKSNEAGQWMGSLADIDNDIKCINNVITLKKNNNYLTAKASVDGSHAKLEKLQKIKVKLESAVNIYKKSIEADDKLMSKAVRIPFYIYSSKILQTRFSGNLPSSGIVLHSAEKGQERGFYRFCAELNDKHDAWNTMSSGQLAGVVIAFMLTMNKVYPSGLKTLLIDDPVQAMDDINMASFVHLMRGEFSSHQVILSTHDSKVANYLAFKYQASKLNAQHINLKKIRRSIEPAS</sequence>
<feature type="domain" description="Rad50/SbcC-type AAA" evidence="2">
    <location>
        <begin position="17"/>
        <end position="230"/>
    </location>
</feature>
<dbReference type="PANTHER" id="PTHR32114">
    <property type="entry name" value="ABC TRANSPORTER ABCH.3"/>
    <property type="match status" value="1"/>
</dbReference>
<dbReference type="Gene3D" id="3.40.50.300">
    <property type="entry name" value="P-loop containing nucleotide triphosphate hydrolases"/>
    <property type="match status" value="2"/>
</dbReference>
<dbReference type="GO" id="GO:0016887">
    <property type="term" value="F:ATP hydrolysis activity"/>
    <property type="evidence" value="ECO:0007669"/>
    <property type="project" value="InterPro"/>
</dbReference>
<dbReference type="AlphaFoldDB" id="B2VEV8"/>
<gene>
    <name evidence="3" type="ordered locus">ETA_17370</name>
</gene>
<dbReference type="HOGENOM" id="CLU_019883_0_0_6"/>
<dbReference type="eggNOG" id="COG0419">
    <property type="taxonomic scope" value="Bacteria"/>
</dbReference>
<dbReference type="PANTHER" id="PTHR32114:SF2">
    <property type="entry name" value="ABC TRANSPORTER ABCH.3"/>
    <property type="match status" value="1"/>
</dbReference>
<dbReference type="KEGG" id="eta:ETA_17370"/>
<proteinExistence type="predicted"/>
<evidence type="ECO:0000313" key="3">
    <source>
        <dbReference type="EMBL" id="CAO96783.1"/>
    </source>
</evidence>
<keyword evidence="1" id="KW-0175">Coiled coil</keyword>
<dbReference type="OrthoDB" id="7029750at2"/>
<keyword evidence="4" id="KW-1185">Reference proteome</keyword>
<name>B2VEV8_ERWT9</name>
<dbReference type="RefSeq" id="WP_012441472.1">
    <property type="nucleotide sequence ID" value="NC_010694.1"/>
</dbReference>
<dbReference type="InterPro" id="IPR027417">
    <property type="entry name" value="P-loop_NTPase"/>
</dbReference>
<dbReference type="InterPro" id="IPR038729">
    <property type="entry name" value="Rad50/SbcC_AAA"/>
</dbReference>
<dbReference type="Pfam" id="PF13476">
    <property type="entry name" value="AAA_23"/>
    <property type="match status" value="1"/>
</dbReference>
<evidence type="ECO:0000259" key="2">
    <source>
        <dbReference type="Pfam" id="PF13476"/>
    </source>
</evidence>
<feature type="coiled-coil region" evidence="1">
    <location>
        <begin position="210"/>
        <end position="244"/>
    </location>
</feature>
<organism evidence="3 4">
    <name type="scientific">Erwinia tasmaniensis (strain DSM 17950 / CFBP 7177 / CIP 109463 / NCPPB 4357 / Et1/99)</name>
    <dbReference type="NCBI Taxonomy" id="465817"/>
    <lineage>
        <taxon>Bacteria</taxon>
        <taxon>Pseudomonadati</taxon>
        <taxon>Pseudomonadota</taxon>
        <taxon>Gammaproteobacteria</taxon>
        <taxon>Enterobacterales</taxon>
        <taxon>Erwiniaceae</taxon>
        <taxon>Erwinia</taxon>
    </lineage>
</organism>
<dbReference type="GO" id="GO:0006302">
    <property type="term" value="P:double-strand break repair"/>
    <property type="evidence" value="ECO:0007669"/>
    <property type="project" value="InterPro"/>
</dbReference>
<accession>B2VEV8</accession>